<dbReference type="PANTHER" id="PTHR31088">
    <property type="entry name" value="MEMBRANE-ASSOCIATED PROTEIN VIPP1, CHLOROPLASTIC"/>
    <property type="match status" value="1"/>
</dbReference>
<name>A0A2X4WBN5_LEDLE</name>
<evidence type="ECO:0000256" key="1">
    <source>
        <dbReference type="ARBA" id="ARBA00043985"/>
    </source>
</evidence>
<keyword evidence="2" id="KW-0175">Coiled coil</keyword>
<dbReference type="KEGG" id="blen:NCTC4824_02824"/>
<feature type="coiled-coil region" evidence="2">
    <location>
        <begin position="191"/>
        <end position="218"/>
    </location>
</feature>
<dbReference type="RefSeq" id="WP_066140123.1">
    <property type="nucleotide sequence ID" value="NZ_CBCSGM010000001.1"/>
</dbReference>
<feature type="coiled-coil region" evidence="2">
    <location>
        <begin position="97"/>
        <end position="131"/>
    </location>
</feature>
<dbReference type="PANTHER" id="PTHR31088:SF6">
    <property type="entry name" value="PHAGE SHOCK PROTEIN A"/>
    <property type="match status" value="1"/>
</dbReference>
<dbReference type="Pfam" id="PF04012">
    <property type="entry name" value="PspA_IM30"/>
    <property type="match status" value="1"/>
</dbReference>
<gene>
    <name evidence="3" type="primary">liaH</name>
    <name evidence="3" type="ORF">NCTC4824_02824</name>
</gene>
<dbReference type="EMBL" id="LS483476">
    <property type="protein sequence ID" value="SQI60571.1"/>
    <property type="molecule type" value="Genomic_DNA"/>
</dbReference>
<reference evidence="3 4" key="1">
    <citation type="submission" date="2018-06" db="EMBL/GenBank/DDBJ databases">
        <authorList>
            <consortium name="Pathogen Informatics"/>
            <person name="Doyle S."/>
        </authorList>
    </citation>
    <scope>NUCLEOTIDE SEQUENCE [LARGE SCALE GENOMIC DNA]</scope>
    <source>
        <strain evidence="3 4">NCTC4824</strain>
    </source>
</reference>
<evidence type="ECO:0000256" key="2">
    <source>
        <dbReference type="SAM" id="Coils"/>
    </source>
</evidence>
<evidence type="ECO:0000313" key="3">
    <source>
        <dbReference type="EMBL" id="SQI60571.1"/>
    </source>
</evidence>
<dbReference type="Proteomes" id="UP000249134">
    <property type="component" value="Chromosome 1"/>
</dbReference>
<comment type="similarity">
    <text evidence="1">Belongs to the PspA/Vipp/IM30 family.</text>
</comment>
<keyword evidence="4" id="KW-1185">Reference proteome</keyword>
<protein>
    <submittedName>
        <fullName evidence="3">Modulator of lia operon expression</fullName>
    </submittedName>
</protein>
<proteinExistence type="inferred from homology"/>
<dbReference type="STRING" id="1348624.GCA_001591545_01873"/>
<dbReference type="AlphaFoldDB" id="A0A2X4WBN5"/>
<organism evidence="3 4">
    <name type="scientific">Lederbergia lenta</name>
    <name type="common">Bacillus lentus</name>
    <dbReference type="NCBI Taxonomy" id="1467"/>
    <lineage>
        <taxon>Bacteria</taxon>
        <taxon>Bacillati</taxon>
        <taxon>Bacillota</taxon>
        <taxon>Bacilli</taxon>
        <taxon>Bacillales</taxon>
        <taxon>Bacillaceae</taxon>
        <taxon>Lederbergia</taxon>
    </lineage>
</organism>
<accession>A0A2X4WBN5</accession>
<dbReference type="InterPro" id="IPR007157">
    <property type="entry name" value="PspA_VIPP1"/>
</dbReference>
<evidence type="ECO:0000313" key="4">
    <source>
        <dbReference type="Proteomes" id="UP000249134"/>
    </source>
</evidence>
<sequence>MTNIFEKIKESIATEFSEVSTIKEAQNPITLLNKYVRESEAEVEKAGKLIERQRMLKDEFYKELRIAQSLTDKRKEQVNLATEANAHDLAETALRYQVQAEQQVERLTQSYETALKQLGDLEQKHEEMKFKVKDMHIKRLELMGRENILSMKEKMNKVLDESEFGNAAEKFENIESTLKQKEANVDNEYEITVFDAKIQKLAKELNNVEKQKNSIENVVQ</sequence>